<comment type="caution">
    <text evidence="1">The sequence shown here is derived from an EMBL/GenBank/DDBJ whole genome shotgun (WGS) entry which is preliminary data.</text>
</comment>
<name>A0A643CM89_ANAMA</name>
<accession>A0A643CM89</accession>
<protein>
    <submittedName>
        <fullName evidence="1">Uncharacterized protein</fullName>
    </submittedName>
</protein>
<evidence type="ECO:0000313" key="1">
    <source>
        <dbReference type="EMBL" id="KAB0452479.1"/>
    </source>
</evidence>
<dbReference type="AlphaFoldDB" id="A0A643CM89"/>
<organism evidence="1">
    <name type="scientific">Anaplasma marginale</name>
    <dbReference type="NCBI Taxonomy" id="770"/>
    <lineage>
        <taxon>Bacteria</taxon>
        <taxon>Pseudomonadati</taxon>
        <taxon>Pseudomonadota</taxon>
        <taxon>Alphaproteobacteria</taxon>
        <taxon>Rickettsiales</taxon>
        <taxon>Anaplasmataceae</taxon>
        <taxon>Anaplasma</taxon>
    </lineage>
</organism>
<dbReference type="EMBL" id="VTCY01000002">
    <property type="protein sequence ID" value="KAB0452479.1"/>
    <property type="molecule type" value="Genomic_DNA"/>
</dbReference>
<sequence>MASQPTLPSQLCTGTTQAPVSKFPVPHSYLLPLALSPTHYQCHHLCTTNTLEVLGTTYITRHPSPTYHHSSPHRFTSTVTSISLRLWYLLPLASRPTGHHSSCPPLPLAPQPNSTTQWCTTISASLLTPYFLPTPLTTFPYQPNLYHSIPPLLYNFSGSSHCGIATIYNHPMLSSQPHKPMTTLPTILGTASKTLGTNYDNTPAHRAVDDASPLGKTKEKVSASFGLRNIGVELGIRFGF</sequence>
<gene>
    <name evidence="1" type="ORF">FY207_00785</name>
</gene>
<proteinExistence type="predicted"/>
<reference evidence="1" key="1">
    <citation type="submission" date="2019-08" db="EMBL/GenBank/DDBJ databases">
        <authorList>
            <person name="Amaro Estrada I."/>
            <person name="Quiroz Castaneda R.E."/>
            <person name="Martinez Ocampo F."/>
            <person name="Rodriguez Camarillo S.D."/>
        </authorList>
    </citation>
    <scope>NUCLEOTIDE SEQUENCE</scope>
    <source>
        <strain evidence="1">MEX-30-184-02</strain>
    </source>
</reference>